<dbReference type="OrthoDB" id="1166685at2759"/>
<gene>
    <name evidence="1" type="ORF">D8674_017895</name>
</gene>
<accession>A0A5N5HEE6</accession>
<sequence>MGHRLIDLHRSQALKHVLDITHDWTSPSCPTVESLGASEFITRLEYNSSTFKNYGTSFLGFIPFAKKTFNLPSFTADKAHEHMYFLLYWLNKHMLPNMSKGVKLEWIPLVEALHFFNDVATGLFLLVHLYHLPYEMTIGRLGVGCLCAQEVPMVLRPDILRCFRGKCQWFLQVEDHKLHPSERSSVGTQCSLEVMNRITYKPESLNFECTQRPMIIFSSRRISCKCFGPPRGSVEAARQGPGSNQAAGEAGDISELFSDSEAEVGPEVEMWAPWWARVTVMETSESKPDEKPQPRLALLG</sequence>
<keyword evidence="2" id="KW-1185">Reference proteome</keyword>
<protein>
    <submittedName>
        <fullName evidence="1">S2-RNase</fullName>
    </submittedName>
</protein>
<dbReference type="AlphaFoldDB" id="A0A5N5HEE6"/>
<comment type="caution">
    <text evidence="1">The sequence shown here is derived from an EMBL/GenBank/DDBJ whole genome shotgun (WGS) entry which is preliminary data.</text>
</comment>
<name>A0A5N5HEE6_9ROSA</name>
<organism evidence="1 2">
    <name type="scientific">Pyrus ussuriensis x Pyrus communis</name>
    <dbReference type="NCBI Taxonomy" id="2448454"/>
    <lineage>
        <taxon>Eukaryota</taxon>
        <taxon>Viridiplantae</taxon>
        <taxon>Streptophyta</taxon>
        <taxon>Embryophyta</taxon>
        <taxon>Tracheophyta</taxon>
        <taxon>Spermatophyta</taxon>
        <taxon>Magnoliopsida</taxon>
        <taxon>eudicotyledons</taxon>
        <taxon>Gunneridae</taxon>
        <taxon>Pentapetalae</taxon>
        <taxon>rosids</taxon>
        <taxon>fabids</taxon>
        <taxon>Rosales</taxon>
        <taxon>Rosaceae</taxon>
        <taxon>Amygdaloideae</taxon>
        <taxon>Maleae</taxon>
        <taxon>Pyrus</taxon>
    </lineage>
</organism>
<reference evidence="2" key="2">
    <citation type="submission" date="2019-10" db="EMBL/GenBank/DDBJ databases">
        <title>A de novo genome assembly of a pear dwarfing rootstock.</title>
        <authorList>
            <person name="Wang F."/>
            <person name="Wang J."/>
            <person name="Li S."/>
            <person name="Zhang Y."/>
            <person name="Fang M."/>
            <person name="Ma L."/>
            <person name="Zhao Y."/>
            <person name="Jiang S."/>
        </authorList>
    </citation>
    <scope>NUCLEOTIDE SEQUENCE [LARGE SCALE GENOMIC DNA]</scope>
</reference>
<proteinExistence type="predicted"/>
<reference evidence="1 2" key="1">
    <citation type="submission" date="2019-09" db="EMBL/GenBank/DDBJ databases">
        <authorList>
            <person name="Ou C."/>
        </authorList>
    </citation>
    <scope>NUCLEOTIDE SEQUENCE [LARGE SCALE GENOMIC DNA]</scope>
    <source>
        <strain evidence="1">S2</strain>
        <tissue evidence="1">Leaf</tissue>
    </source>
</reference>
<dbReference type="EMBL" id="SMOL01000160">
    <property type="protein sequence ID" value="KAB2626235.1"/>
    <property type="molecule type" value="Genomic_DNA"/>
</dbReference>
<reference evidence="1 2" key="3">
    <citation type="submission" date="2019-11" db="EMBL/GenBank/DDBJ databases">
        <title>A de novo genome assembly of a pear dwarfing rootstock.</title>
        <authorList>
            <person name="Wang F."/>
            <person name="Wang J."/>
            <person name="Li S."/>
            <person name="Zhang Y."/>
            <person name="Fang M."/>
            <person name="Ma L."/>
            <person name="Zhao Y."/>
            <person name="Jiang S."/>
        </authorList>
    </citation>
    <scope>NUCLEOTIDE SEQUENCE [LARGE SCALE GENOMIC DNA]</scope>
    <source>
        <strain evidence="1">S2</strain>
        <tissue evidence="1">Leaf</tissue>
    </source>
</reference>
<dbReference type="Proteomes" id="UP000327157">
    <property type="component" value="Chromosome 16"/>
</dbReference>
<evidence type="ECO:0000313" key="1">
    <source>
        <dbReference type="EMBL" id="KAB2626235.1"/>
    </source>
</evidence>
<evidence type="ECO:0000313" key="2">
    <source>
        <dbReference type="Proteomes" id="UP000327157"/>
    </source>
</evidence>